<feature type="transmembrane region" description="Helical" evidence="1">
    <location>
        <begin position="67"/>
        <end position="87"/>
    </location>
</feature>
<protein>
    <submittedName>
        <fullName evidence="2">Pyridoxal phosphate biosynthetic protein</fullName>
    </submittedName>
</protein>
<evidence type="ECO:0000313" key="2">
    <source>
        <dbReference type="EMBL" id="UVI38459.1"/>
    </source>
</evidence>
<evidence type="ECO:0000313" key="3">
    <source>
        <dbReference type="Proteomes" id="UP001065265"/>
    </source>
</evidence>
<organism evidence="2 3">
    <name type="scientific">Qipengyuania spongiae</name>
    <dbReference type="NCBI Taxonomy" id="2909673"/>
    <lineage>
        <taxon>Bacteria</taxon>
        <taxon>Pseudomonadati</taxon>
        <taxon>Pseudomonadota</taxon>
        <taxon>Alphaproteobacteria</taxon>
        <taxon>Sphingomonadales</taxon>
        <taxon>Erythrobacteraceae</taxon>
        <taxon>Qipengyuania</taxon>
    </lineage>
</organism>
<dbReference type="Proteomes" id="UP001065265">
    <property type="component" value="Chromosome"/>
</dbReference>
<accession>A0ABY5SW66</accession>
<name>A0ABY5SW66_9SPHN</name>
<gene>
    <name evidence="2" type="ORF">L1F33_09320</name>
</gene>
<keyword evidence="1" id="KW-0812">Transmembrane</keyword>
<evidence type="ECO:0000256" key="1">
    <source>
        <dbReference type="SAM" id="Phobius"/>
    </source>
</evidence>
<keyword evidence="3" id="KW-1185">Reference proteome</keyword>
<sequence>MMAHSLNRRQSIWAMAGAVPFLASIGFLGIAFGTGALIAFAVAWPLFQIFGYAGSLRLSKGEIDHSLVKTQVVLHWMMLALLIAIVGRAL</sequence>
<proteinExistence type="predicted"/>
<keyword evidence="1" id="KW-0472">Membrane</keyword>
<reference evidence="2" key="1">
    <citation type="submission" date="2022-02" db="EMBL/GenBank/DDBJ databases">
        <title>Qipengyuania spongiae sp. nov., isolated from marine sponge.</title>
        <authorList>
            <person name="Li Z."/>
            <person name="Zhang M."/>
        </authorList>
    </citation>
    <scope>NUCLEOTIDE SEQUENCE</scope>
    <source>
        <strain evidence="2">PHS-Z21</strain>
    </source>
</reference>
<dbReference type="EMBL" id="CP092471">
    <property type="protein sequence ID" value="UVI38459.1"/>
    <property type="molecule type" value="Genomic_DNA"/>
</dbReference>
<dbReference type="RefSeq" id="WP_265557627.1">
    <property type="nucleotide sequence ID" value="NZ_CP092471.1"/>
</dbReference>
<keyword evidence="1" id="KW-1133">Transmembrane helix</keyword>